<keyword evidence="2" id="KW-1185">Reference proteome</keyword>
<name>A0ABT6LCR2_9ACTN</name>
<evidence type="ECO:0000313" key="1">
    <source>
        <dbReference type="EMBL" id="MDH6214097.1"/>
    </source>
</evidence>
<gene>
    <name evidence="1" type="ORF">M2283_001380</name>
</gene>
<proteinExistence type="predicted"/>
<accession>A0ABT6LCR2</accession>
<evidence type="ECO:0000313" key="2">
    <source>
        <dbReference type="Proteomes" id="UP001160499"/>
    </source>
</evidence>
<dbReference type="EMBL" id="JARXVH010000002">
    <property type="protein sequence ID" value="MDH6214097.1"/>
    <property type="molecule type" value="Genomic_DNA"/>
</dbReference>
<dbReference type="RefSeq" id="WP_280875165.1">
    <property type="nucleotide sequence ID" value="NZ_JARXVH010000002.1"/>
</dbReference>
<organism evidence="1 2">
    <name type="scientific">Streptomyces pseudovenezuelae</name>
    <dbReference type="NCBI Taxonomy" id="67350"/>
    <lineage>
        <taxon>Bacteria</taxon>
        <taxon>Bacillati</taxon>
        <taxon>Actinomycetota</taxon>
        <taxon>Actinomycetes</taxon>
        <taxon>Kitasatosporales</taxon>
        <taxon>Streptomycetaceae</taxon>
        <taxon>Streptomyces</taxon>
        <taxon>Streptomyces aurantiacus group</taxon>
    </lineage>
</organism>
<dbReference type="Proteomes" id="UP001160499">
    <property type="component" value="Unassembled WGS sequence"/>
</dbReference>
<comment type="caution">
    <text evidence="1">The sequence shown here is derived from an EMBL/GenBank/DDBJ whole genome shotgun (WGS) entry which is preliminary data.</text>
</comment>
<reference evidence="1 2" key="1">
    <citation type="submission" date="2023-04" db="EMBL/GenBank/DDBJ databases">
        <title>Forest soil microbial communities from Buena Vista Peninsula, Colon Province, Panama.</title>
        <authorList>
            <person name="Bouskill N."/>
        </authorList>
    </citation>
    <scope>NUCLEOTIDE SEQUENCE [LARGE SCALE GENOMIC DNA]</scope>
    <source>
        <strain evidence="1 2">GGS1</strain>
    </source>
</reference>
<protein>
    <submittedName>
        <fullName evidence="1">Uncharacterized protein</fullName>
    </submittedName>
</protein>
<sequence>MTYRVDLAFRVEDALANLPDKGQQEIFETIAAALVRPAIWPPPGGRHGALCWGPLSWVAFAAYIDGIEVYDVGWAG</sequence>